<evidence type="ECO:0000256" key="8">
    <source>
        <dbReference type="ARBA" id="ARBA00022692"/>
    </source>
</evidence>
<keyword evidence="11 12" id="KW-0472">Membrane</keyword>
<dbReference type="EC" id="2.4.1.-" evidence="12"/>
<dbReference type="Proteomes" id="UP000650833">
    <property type="component" value="Unassembled WGS sequence"/>
</dbReference>
<evidence type="ECO:0000256" key="12">
    <source>
        <dbReference type="RuleBase" id="RU363112"/>
    </source>
</evidence>
<evidence type="ECO:0000256" key="5">
    <source>
        <dbReference type="ARBA" id="ARBA00022502"/>
    </source>
</evidence>
<proteinExistence type="inferred from homology"/>
<evidence type="ECO:0000256" key="11">
    <source>
        <dbReference type="ARBA" id="ARBA00023136"/>
    </source>
</evidence>
<feature type="transmembrane region" description="Helical" evidence="12">
    <location>
        <begin position="327"/>
        <end position="347"/>
    </location>
</feature>
<evidence type="ECO:0000256" key="10">
    <source>
        <dbReference type="ARBA" id="ARBA00022989"/>
    </source>
</evidence>
<feature type="transmembrane region" description="Helical" evidence="12">
    <location>
        <begin position="102"/>
        <end position="122"/>
    </location>
</feature>
<dbReference type="GO" id="GO:0005789">
    <property type="term" value="C:endoplasmic reticulum membrane"/>
    <property type="evidence" value="ECO:0007669"/>
    <property type="project" value="UniProtKB-SubCell"/>
</dbReference>
<keyword evidence="7 12" id="KW-0808">Transferase</keyword>
<name>A0A8H7UZJ0_9FUNG</name>
<feature type="transmembrane region" description="Helical" evidence="12">
    <location>
        <begin position="223"/>
        <end position="242"/>
    </location>
</feature>
<keyword evidence="14" id="KW-1185">Reference proteome</keyword>
<accession>A0A8H7UZJ0</accession>
<comment type="pathway">
    <text evidence="2 12">Glycolipid biosynthesis; glycosylphosphatidylinositol-anchor biosynthesis.</text>
</comment>
<gene>
    <name evidence="13" type="ORF">INT46_000269</name>
</gene>
<keyword evidence="10 12" id="KW-1133">Transmembrane helix</keyword>
<comment type="similarity">
    <text evidence="3 12">Belongs to the PIGV family.</text>
</comment>
<evidence type="ECO:0000256" key="9">
    <source>
        <dbReference type="ARBA" id="ARBA00022824"/>
    </source>
</evidence>
<keyword evidence="9 12" id="KW-0256">Endoplasmic reticulum</keyword>
<dbReference type="GO" id="GO:0006506">
    <property type="term" value="P:GPI anchor biosynthetic process"/>
    <property type="evidence" value="ECO:0007669"/>
    <property type="project" value="UniProtKB-UniPathway"/>
</dbReference>
<dbReference type="GO" id="GO:0000009">
    <property type="term" value="F:alpha-1,6-mannosyltransferase activity"/>
    <property type="evidence" value="ECO:0007669"/>
    <property type="project" value="InterPro"/>
</dbReference>
<dbReference type="PANTHER" id="PTHR12468:SF2">
    <property type="entry name" value="GPI MANNOSYLTRANSFERASE 2"/>
    <property type="match status" value="1"/>
</dbReference>
<dbReference type="UniPathway" id="UPA00196"/>
<feature type="transmembrane region" description="Helical" evidence="12">
    <location>
        <begin position="134"/>
        <end position="156"/>
    </location>
</feature>
<feature type="transmembrane region" description="Helical" evidence="12">
    <location>
        <begin position="385"/>
        <end position="407"/>
    </location>
</feature>
<comment type="function">
    <text evidence="12">Mannosyltransferase involved in glycosylphosphatidylinositol-anchor biosynthesis.</text>
</comment>
<dbReference type="EMBL" id="JAEPRC010000195">
    <property type="protein sequence ID" value="KAG2204516.1"/>
    <property type="molecule type" value="Genomic_DNA"/>
</dbReference>
<dbReference type="AlphaFoldDB" id="A0A8H7UZJ0"/>
<dbReference type="GO" id="GO:0004376">
    <property type="term" value="F:GPI mannosyltransferase activity"/>
    <property type="evidence" value="ECO:0007669"/>
    <property type="project" value="InterPro"/>
</dbReference>
<evidence type="ECO:0000256" key="4">
    <source>
        <dbReference type="ARBA" id="ARBA00013795"/>
    </source>
</evidence>
<evidence type="ECO:0000256" key="6">
    <source>
        <dbReference type="ARBA" id="ARBA00022676"/>
    </source>
</evidence>
<dbReference type="Pfam" id="PF04188">
    <property type="entry name" value="Mannosyl_trans2"/>
    <property type="match status" value="1"/>
</dbReference>
<reference evidence="13" key="1">
    <citation type="submission" date="2020-12" db="EMBL/GenBank/DDBJ databases">
        <title>Metabolic potential, ecology and presence of endohyphal bacteria is reflected in genomic diversity of Mucoromycotina.</title>
        <authorList>
            <person name="Muszewska A."/>
            <person name="Okrasinska A."/>
            <person name="Steczkiewicz K."/>
            <person name="Drgas O."/>
            <person name="Orlowska M."/>
            <person name="Perlinska-Lenart U."/>
            <person name="Aleksandrzak-Piekarczyk T."/>
            <person name="Szatraj K."/>
            <person name="Zielenkiewicz U."/>
            <person name="Pilsyk S."/>
            <person name="Malc E."/>
            <person name="Mieczkowski P."/>
            <person name="Kruszewska J.S."/>
            <person name="Biernat P."/>
            <person name="Pawlowska J."/>
        </authorList>
    </citation>
    <scope>NUCLEOTIDE SEQUENCE</scope>
    <source>
        <strain evidence="13">CBS 226.32</strain>
    </source>
</reference>
<keyword evidence="6 12" id="KW-0328">Glycosyltransferase</keyword>
<feature type="transmembrane region" description="Helical" evidence="12">
    <location>
        <begin position="177"/>
        <end position="203"/>
    </location>
</feature>
<dbReference type="PANTHER" id="PTHR12468">
    <property type="entry name" value="GPI MANNOSYLTRANSFERASE 2"/>
    <property type="match status" value="1"/>
</dbReference>
<protein>
    <recommendedName>
        <fullName evidence="4 12">GPI mannosyltransferase 2</fullName>
        <ecNumber evidence="12">2.4.1.-</ecNumber>
    </recommendedName>
</protein>
<keyword evidence="5 12" id="KW-0337">GPI-anchor biosynthesis</keyword>
<organism evidence="13 14">
    <name type="scientific">Mucor plumbeus</name>
    <dbReference type="NCBI Taxonomy" id="97098"/>
    <lineage>
        <taxon>Eukaryota</taxon>
        <taxon>Fungi</taxon>
        <taxon>Fungi incertae sedis</taxon>
        <taxon>Mucoromycota</taxon>
        <taxon>Mucoromycotina</taxon>
        <taxon>Mucoromycetes</taxon>
        <taxon>Mucorales</taxon>
        <taxon>Mucorineae</taxon>
        <taxon>Mucoraceae</taxon>
        <taxon>Mucor</taxon>
    </lineage>
</organism>
<dbReference type="GO" id="GO:0031501">
    <property type="term" value="C:mannosyltransferase complex"/>
    <property type="evidence" value="ECO:0007669"/>
    <property type="project" value="TreeGrafter"/>
</dbReference>
<comment type="subcellular location">
    <subcellularLocation>
        <location evidence="1 12">Endoplasmic reticulum membrane</location>
        <topology evidence="1 12">Multi-pass membrane protein</topology>
    </subcellularLocation>
</comment>
<keyword evidence="8 12" id="KW-0812">Transmembrane</keyword>
<feature type="transmembrane region" description="Helical" evidence="12">
    <location>
        <begin position="5"/>
        <end position="26"/>
    </location>
</feature>
<feature type="transmembrane region" description="Helical" evidence="12">
    <location>
        <begin position="353"/>
        <end position="373"/>
    </location>
</feature>
<evidence type="ECO:0000256" key="3">
    <source>
        <dbReference type="ARBA" id="ARBA00008698"/>
    </source>
</evidence>
<evidence type="ECO:0000313" key="14">
    <source>
        <dbReference type="Proteomes" id="UP000650833"/>
    </source>
</evidence>
<dbReference type="OrthoDB" id="10252502at2759"/>
<evidence type="ECO:0000256" key="7">
    <source>
        <dbReference type="ARBA" id="ARBA00022679"/>
    </source>
</evidence>
<evidence type="ECO:0000313" key="13">
    <source>
        <dbReference type="EMBL" id="KAG2204516.1"/>
    </source>
</evidence>
<evidence type="ECO:0000256" key="2">
    <source>
        <dbReference type="ARBA" id="ARBA00004687"/>
    </source>
</evidence>
<evidence type="ECO:0000256" key="1">
    <source>
        <dbReference type="ARBA" id="ARBA00004477"/>
    </source>
</evidence>
<comment type="caution">
    <text evidence="13">The sequence shown here is derived from an EMBL/GenBank/DDBJ whole genome shotgun (WGS) entry which is preliminary data.</text>
</comment>
<dbReference type="InterPro" id="IPR007315">
    <property type="entry name" value="PIG-V/Gpi18"/>
</dbReference>
<sequence length="410" mass="46932">MLKQVYSIAITSRLITTGLAIVTYFFTGSYDSSGEIQLNTPAKHLLNVFLRWDALYFLHIAEKGYVYEQETAFFPVMPLLAKLLANTVFLPFQSTLGNRYTLLLSGVTVANVSFIFAAGALYKLTLTVLPKNKQLAYVSSIAFCLSPPAMFMSSFYTESLFALMSFTGMRWVIQKKYLKSALIWGIASALRSNAIVYSGFFFYELVWIPLINRKNFITGLLRSVIYTLITAGGFAVFQYYAYTEFCSLDRPWCTERLPLLYSFVQKEYWDVGFLSYYEIKQIPNFVLAAPIIALSIFGLKDYIQNDSIGFWTLDVKRNKHNDNGDYYSFRLSVFMYLWAILLLFATTNMHIQVIIRFFTSVPPFYWYVGNLWIKGFCEGKNTLMANIVLGYFAIYGLIGIVLFSSFLPPA</sequence>